<dbReference type="Pfam" id="PF13450">
    <property type="entry name" value="NAD_binding_8"/>
    <property type="match status" value="1"/>
</dbReference>
<dbReference type="GO" id="GO:0016491">
    <property type="term" value="F:oxidoreductase activity"/>
    <property type="evidence" value="ECO:0007669"/>
    <property type="project" value="TreeGrafter"/>
</dbReference>
<reference evidence="1" key="1">
    <citation type="submission" date="2017-07" db="EMBL/GenBank/DDBJ databases">
        <title>Taro Niue Genome Assembly and Annotation.</title>
        <authorList>
            <person name="Atibalentja N."/>
            <person name="Keating K."/>
            <person name="Fields C.J."/>
        </authorList>
    </citation>
    <scope>NUCLEOTIDE SEQUENCE</scope>
    <source>
        <strain evidence="1">Niue_2</strain>
        <tissue evidence="1">Leaf</tissue>
    </source>
</reference>
<organism evidence="1 2">
    <name type="scientific">Colocasia esculenta</name>
    <name type="common">Wild taro</name>
    <name type="synonym">Arum esculentum</name>
    <dbReference type="NCBI Taxonomy" id="4460"/>
    <lineage>
        <taxon>Eukaryota</taxon>
        <taxon>Viridiplantae</taxon>
        <taxon>Streptophyta</taxon>
        <taxon>Embryophyta</taxon>
        <taxon>Tracheophyta</taxon>
        <taxon>Spermatophyta</taxon>
        <taxon>Magnoliopsida</taxon>
        <taxon>Liliopsida</taxon>
        <taxon>Araceae</taxon>
        <taxon>Aroideae</taxon>
        <taxon>Colocasieae</taxon>
        <taxon>Colocasia</taxon>
    </lineage>
</organism>
<keyword evidence="2" id="KW-1185">Reference proteome</keyword>
<dbReference type="EMBL" id="NMUH01006528">
    <property type="protein sequence ID" value="MQM15476.1"/>
    <property type="molecule type" value="Genomic_DNA"/>
</dbReference>
<evidence type="ECO:0000313" key="1">
    <source>
        <dbReference type="EMBL" id="MQM15476.1"/>
    </source>
</evidence>
<dbReference type="AlphaFoldDB" id="A0A843X2U2"/>
<protein>
    <submittedName>
        <fullName evidence="1">Uncharacterized protein</fullName>
    </submittedName>
</protein>
<sequence>MTMRVAVVGAGISGLAAAHALAIAGVEVVLYEKEESLGGAHAKTIAVDGLDVDLGFMAFKGVSSLPPSVPAYPHA</sequence>
<dbReference type="PANTHER" id="PTHR42923">
    <property type="entry name" value="PROTOPORPHYRINOGEN OXIDASE"/>
    <property type="match status" value="1"/>
</dbReference>
<evidence type="ECO:0000313" key="2">
    <source>
        <dbReference type="Proteomes" id="UP000652761"/>
    </source>
</evidence>
<dbReference type="InterPro" id="IPR050464">
    <property type="entry name" value="Zeta_carotene_desat/Oxidored"/>
</dbReference>
<accession>A0A843X2U2</accession>
<dbReference type="OrthoDB" id="688977at2759"/>
<dbReference type="Gene3D" id="3.50.50.60">
    <property type="entry name" value="FAD/NAD(P)-binding domain"/>
    <property type="match status" value="1"/>
</dbReference>
<proteinExistence type="predicted"/>
<dbReference type="PRINTS" id="PR00419">
    <property type="entry name" value="ADXRDTASE"/>
</dbReference>
<gene>
    <name evidence="1" type="ORF">Taro_048421</name>
</gene>
<comment type="caution">
    <text evidence="1">The sequence shown here is derived from an EMBL/GenBank/DDBJ whole genome shotgun (WGS) entry which is preliminary data.</text>
</comment>
<dbReference type="SUPFAM" id="SSF51905">
    <property type="entry name" value="FAD/NAD(P)-binding domain"/>
    <property type="match status" value="1"/>
</dbReference>
<dbReference type="InterPro" id="IPR036188">
    <property type="entry name" value="FAD/NAD-bd_sf"/>
</dbReference>
<dbReference type="PANTHER" id="PTHR42923:SF17">
    <property type="entry name" value="AMINE OXIDASE DOMAIN-CONTAINING PROTEIN"/>
    <property type="match status" value="1"/>
</dbReference>
<name>A0A843X2U2_COLES</name>
<dbReference type="Proteomes" id="UP000652761">
    <property type="component" value="Unassembled WGS sequence"/>
</dbReference>